<dbReference type="InterPro" id="IPR018305">
    <property type="entry name" value="Ribosomal_m50"/>
</dbReference>
<organism evidence="8 9">
    <name type="scientific">Penicillium malachiteum</name>
    <dbReference type="NCBI Taxonomy" id="1324776"/>
    <lineage>
        <taxon>Eukaryota</taxon>
        <taxon>Fungi</taxon>
        <taxon>Dikarya</taxon>
        <taxon>Ascomycota</taxon>
        <taxon>Pezizomycotina</taxon>
        <taxon>Eurotiomycetes</taxon>
        <taxon>Eurotiomycetidae</taxon>
        <taxon>Eurotiales</taxon>
        <taxon>Aspergillaceae</taxon>
        <taxon>Penicillium</taxon>
    </lineage>
</organism>
<evidence type="ECO:0000256" key="4">
    <source>
        <dbReference type="ARBA" id="ARBA00023128"/>
    </source>
</evidence>
<name>A0AAD6MW61_9EURO</name>
<dbReference type="Pfam" id="PF10501">
    <property type="entry name" value="Ribosomal_L50"/>
    <property type="match status" value="1"/>
</dbReference>
<evidence type="ECO:0000256" key="6">
    <source>
        <dbReference type="ARBA" id="ARBA00035183"/>
    </source>
</evidence>
<feature type="region of interest" description="Disordered" evidence="7">
    <location>
        <begin position="79"/>
        <end position="107"/>
    </location>
</feature>
<dbReference type="EMBL" id="JAQJAN010000006">
    <property type="protein sequence ID" value="KAJ5727139.1"/>
    <property type="molecule type" value="Genomic_DNA"/>
</dbReference>
<sequence length="372" mass="41517">MPRPARDPRFVSPRKSSPASKEIKNIYTTIMRPAVRLPLREALYVCSNCRQETLPRISPIARQFRRYASSEQSSSFLDRTRRRLWSEKPPMTRAAEEQEGGLQAGSSEGADLAVGDNYVQADSWNGLDVIGFTEENAWLEQGSDAEADKYTRYDADVKPRKLPFASHQAAVEISIMQLLGKPLDSICEVGTHNHTVQQFIDACTFVGTESGTALRFPKEKTLDALVFVFNQIGGKTEVQVESPEKLILEKSVEGTSHSLSLADPAVKFAFAKRLSQLMGRRIPDQVISSADSSAELVAALSTKLKEKPINVVKKLAKFEKAGYLPPNLKFSSKRLTKADHDEDVGRKKSIITELHRRHLILEKDENKPSSLH</sequence>
<accession>A0AAD6MW61</accession>
<dbReference type="GO" id="GO:1990904">
    <property type="term" value="C:ribonucleoprotein complex"/>
    <property type="evidence" value="ECO:0007669"/>
    <property type="project" value="UniProtKB-KW"/>
</dbReference>
<evidence type="ECO:0000256" key="2">
    <source>
        <dbReference type="ARBA" id="ARBA00008860"/>
    </source>
</evidence>
<dbReference type="AlphaFoldDB" id="A0AAD6MW61"/>
<keyword evidence="5" id="KW-0687">Ribonucleoprotein</keyword>
<evidence type="ECO:0000256" key="1">
    <source>
        <dbReference type="ARBA" id="ARBA00004173"/>
    </source>
</evidence>
<reference evidence="8" key="1">
    <citation type="journal article" date="2023" name="IMA Fungus">
        <title>Comparative genomic study of the Penicillium genus elucidates a diverse pangenome and 15 lateral gene transfer events.</title>
        <authorList>
            <person name="Petersen C."/>
            <person name="Sorensen T."/>
            <person name="Nielsen M.R."/>
            <person name="Sondergaard T.E."/>
            <person name="Sorensen J.L."/>
            <person name="Fitzpatrick D.A."/>
            <person name="Frisvad J.C."/>
            <person name="Nielsen K.L."/>
        </authorList>
    </citation>
    <scope>NUCLEOTIDE SEQUENCE</scope>
    <source>
        <strain evidence="8">IBT 17514</strain>
    </source>
</reference>
<dbReference type="GO" id="GO:0005840">
    <property type="term" value="C:ribosome"/>
    <property type="evidence" value="ECO:0007669"/>
    <property type="project" value="UniProtKB-KW"/>
</dbReference>
<comment type="caution">
    <text evidence="8">The sequence shown here is derived from an EMBL/GenBank/DDBJ whole genome shotgun (WGS) entry which is preliminary data.</text>
</comment>
<evidence type="ECO:0000313" key="9">
    <source>
        <dbReference type="Proteomes" id="UP001215712"/>
    </source>
</evidence>
<proteinExistence type="inferred from homology"/>
<evidence type="ECO:0000256" key="3">
    <source>
        <dbReference type="ARBA" id="ARBA00022980"/>
    </source>
</evidence>
<evidence type="ECO:0000313" key="8">
    <source>
        <dbReference type="EMBL" id="KAJ5727139.1"/>
    </source>
</evidence>
<keyword evidence="3" id="KW-0689">Ribosomal protein</keyword>
<keyword evidence="4" id="KW-0496">Mitochondrion</keyword>
<reference evidence="8" key="2">
    <citation type="submission" date="2023-01" db="EMBL/GenBank/DDBJ databases">
        <authorList>
            <person name="Petersen C."/>
        </authorList>
    </citation>
    <scope>NUCLEOTIDE SEQUENCE</scope>
    <source>
        <strain evidence="8">IBT 17514</strain>
    </source>
</reference>
<evidence type="ECO:0000256" key="5">
    <source>
        <dbReference type="ARBA" id="ARBA00023274"/>
    </source>
</evidence>
<comment type="subcellular location">
    <subcellularLocation>
        <location evidence="1">Mitochondrion</location>
    </subcellularLocation>
</comment>
<gene>
    <name evidence="8" type="ORF">N7493_004959</name>
</gene>
<comment type="similarity">
    <text evidence="2">Belongs to the mitochondrion-specific ribosomal protein mL50 family.</text>
</comment>
<dbReference type="GO" id="GO:0005739">
    <property type="term" value="C:mitochondrion"/>
    <property type="evidence" value="ECO:0007669"/>
    <property type="project" value="UniProtKB-SubCell"/>
</dbReference>
<keyword evidence="9" id="KW-1185">Reference proteome</keyword>
<protein>
    <recommendedName>
        <fullName evidence="6">Large ribosomal subunit protein mL50</fullName>
    </recommendedName>
</protein>
<evidence type="ECO:0000256" key="7">
    <source>
        <dbReference type="SAM" id="MobiDB-lite"/>
    </source>
</evidence>
<dbReference type="Proteomes" id="UP001215712">
    <property type="component" value="Unassembled WGS sequence"/>
</dbReference>